<dbReference type="InterPro" id="IPR000782">
    <property type="entry name" value="FAS1_domain"/>
</dbReference>
<dbReference type="GO" id="GO:0004869">
    <property type="term" value="F:cysteine-type endopeptidase inhibitor activity"/>
    <property type="evidence" value="ECO:0007669"/>
    <property type="project" value="InterPro"/>
</dbReference>
<reference evidence="4 5" key="1">
    <citation type="submission" date="2022-05" db="EMBL/GenBank/DDBJ databases">
        <title>A multi-omics perspective on studying reproductive biology in Daphnia sinensis.</title>
        <authorList>
            <person name="Jia J."/>
        </authorList>
    </citation>
    <scope>NUCLEOTIDE SEQUENCE [LARGE SCALE GENOMIC DNA]</scope>
    <source>
        <strain evidence="4 5">WSL</strain>
    </source>
</reference>
<dbReference type="CDD" id="cd00042">
    <property type="entry name" value="CY"/>
    <property type="match status" value="1"/>
</dbReference>
<dbReference type="Proteomes" id="UP000820818">
    <property type="component" value="Linkage Group LG7"/>
</dbReference>
<name>A0AAD5KMG5_9CRUS</name>
<evidence type="ECO:0000313" key="4">
    <source>
        <dbReference type="EMBL" id="KAI9555399.1"/>
    </source>
</evidence>
<proteinExistence type="inferred from homology"/>
<feature type="domain" description="FAS1" evidence="3">
    <location>
        <begin position="50"/>
        <end position="190"/>
    </location>
</feature>
<keyword evidence="2" id="KW-0472">Membrane</keyword>
<dbReference type="InterPro" id="IPR036378">
    <property type="entry name" value="FAS1_dom_sf"/>
</dbReference>
<sequence length="345" mass="37604">MATIKSLAENIKQVNFSPCIMYVMYVMWMIAFLASVSSKPTGTETGTDVVTEILSAISGREDMRRVADYLNLSRDQLVKEMPLFSPDGTKLSYTFFAPTSFAFMLQTPQDTVDPFVVDANLRLRVLIRHFSRQAISPNDLARLDTLVMADSSVATITRTADTKTFINGAEVQASSLSSSFVAVYIVDRVFIVGNEVNDAISAHFQNNPAPIIGFPFPQPEMLPSVVPETIAIAEPSVSAFPSTVGGFSSVSPNDIDVQDVARFVTTSLSANGASPLVLVSVDKAEKQIVAGVNYRLQLKFNSQLESEENTLIVCQVVVFDQPWTSTRQISSSKCNPSQSSTSIEI</sequence>
<comment type="caution">
    <text evidence="4">The sequence shown here is derived from an EMBL/GenBank/DDBJ whole genome shotgun (WGS) entry which is preliminary data.</text>
</comment>
<dbReference type="Pfam" id="PF16845">
    <property type="entry name" value="SQAPI"/>
    <property type="match status" value="1"/>
</dbReference>
<evidence type="ECO:0000259" key="3">
    <source>
        <dbReference type="PROSITE" id="PS50213"/>
    </source>
</evidence>
<dbReference type="Pfam" id="PF02469">
    <property type="entry name" value="Fasciclin"/>
    <property type="match status" value="1"/>
</dbReference>
<dbReference type="PROSITE" id="PS50213">
    <property type="entry name" value="FAS1"/>
    <property type="match status" value="1"/>
</dbReference>
<dbReference type="InterPro" id="IPR046350">
    <property type="entry name" value="Cystatin_sf"/>
</dbReference>
<dbReference type="PANTHER" id="PTHR47364">
    <property type="entry name" value="CYSTEINE PROTEINASE INHIBITOR 5"/>
    <property type="match status" value="1"/>
</dbReference>
<dbReference type="SUPFAM" id="SSF54403">
    <property type="entry name" value="Cystatin/monellin"/>
    <property type="match status" value="1"/>
</dbReference>
<feature type="transmembrane region" description="Helical" evidence="2">
    <location>
        <begin position="20"/>
        <end position="37"/>
    </location>
</feature>
<dbReference type="PANTHER" id="PTHR47364:SF2">
    <property type="entry name" value="CYSTEINE PROTEINASE INHIBITOR 5"/>
    <property type="match status" value="1"/>
</dbReference>
<dbReference type="Gene3D" id="2.30.180.10">
    <property type="entry name" value="FAS1 domain"/>
    <property type="match status" value="1"/>
</dbReference>
<evidence type="ECO:0000256" key="1">
    <source>
        <dbReference type="ARBA" id="ARBA00009403"/>
    </source>
</evidence>
<keyword evidence="5" id="KW-1185">Reference proteome</keyword>
<dbReference type="Gene3D" id="3.10.450.10">
    <property type="match status" value="1"/>
</dbReference>
<dbReference type="SMART" id="SM00043">
    <property type="entry name" value="CY"/>
    <property type="match status" value="1"/>
</dbReference>
<protein>
    <recommendedName>
        <fullName evidence="3">FAS1 domain-containing protein</fullName>
    </recommendedName>
</protein>
<gene>
    <name evidence="4" type="ORF">GHT06_017914</name>
</gene>
<keyword evidence="2" id="KW-0812">Transmembrane</keyword>
<comment type="similarity">
    <text evidence="1">Belongs to the cystatin family.</text>
</comment>
<evidence type="ECO:0000256" key="2">
    <source>
        <dbReference type="SAM" id="Phobius"/>
    </source>
</evidence>
<keyword evidence="2" id="KW-1133">Transmembrane helix</keyword>
<dbReference type="AlphaFoldDB" id="A0AAD5KMG5"/>
<dbReference type="SUPFAM" id="SSF82153">
    <property type="entry name" value="FAS1 domain"/>
    <property type="match status" value="1"/>
</dbReference>
<dbReference type="InterPro" id="IPR000010">
    <property type="entry name" value="Cystatin_dom"/>
</dbReference>
<dbReference type="InterPro" id="IPR018073">
    <property type="entry name" value="Prot_inh_cystat_CS"/>
</dbReference>
<dbReference type="EMBL" id="WJBH02000007">
    <property type="protein sequence ID" value="KAI9555399.1"/>
    <property type="molecule type" value="Genomic_DNA"/>
</dbReference>
<accession>A0AAD5KMG5</accession>
<organism evidence="4 5">
    <name type="scientific">Daphnia sinensis</name>
    <dbReference type="NCBI Taxonomy" id="1820382"/>
    <lineage>
        <taxon>Eukaryota</taxon>
        <taxon>Metazoa</taxon>
        <taxon>Ecdysozoa</taxon>
        <taxon>Arthropoda</taxon>
        <taxon>Crustacea</taxon>
        <taxon>Branchiopoda</taxon>
        <taxon>Diplostraca</taxon>
        <taxon>Cladocera</taxon>
        <taxon>Anomopoda</taxon>
        <taxon>Daphniidae</taxon>
        <taxon>Daphnia</taxon>
        <taxon>Daphnia similis group</taxon>
    </lineage>
</organism>
<evidence type="ECO:0000313" key="5">
    <source>
        <dbReference type="Proteomes" id="UP000820818"/>
    </source>
</evidence>
<dbReference type="PROSITE" id="PS00287">
    <property type="entry name" value="CYSTATIN"/>
    <property type="match status" value="1"/>
</dbReference>